<protein>
    <recommendedName>
        <fullName evidence="4">F-box domain-containing protein</fullName>
    </recommendedName>
</protein>
<dbReference type="KEGG" id="scm:SCHCO_02615834"/>
<dbReference type="Gene3D" id="3.80.10.10">
    <property type="entry name" value="Ribonuclease Inhibitor"/>
    <property type="match status" value="1"/>
</dbReference>
<keyword evidence="3" id="KW-1185">Reference proteome</keyword>
<gene>
    <name evidence="2" type="ORF">SCHCODRAFT_107068</name>
</gene>
<reference evidence="2 3" key="1">
    <citation type="journal article" date="2010" name="Nat. Biotechnol.">
        <title>Genome sequence of the model mushroom Schizophyllum commune.</title>
        <authorList>
            <person name="Ohm R.A."/>
            <person name="de Jong J.F."/>
            <person name="Lugones L.G."/>
            <person name="Aerts A."/>
            <person name="Kothe E."/>
            <person name="Stajich J.E."/>
            <person name="de Vries R.P."/>
            <person name="Record E."/>
            <person name="Levasseur A."/>
            <person name="Baker S.E."/>
            <person name="Bartholomew K.A."/>
            <person name="Coutinho P.M."/>
            <person name="Erdmann S."/>
            <person name="Fowler T.J."/>
            <person name="Gathman A.C."/>
            <person name="Lombard V."/>
            <person name="Henrissat B."/>
            <person name="Knabe N."/>
            <person name="Kuees U."/>
            <person name="Lilly W.W."/>
            <person name="Lindquist E."/>
            <person name="Lucas S."/>
            <person name="Magnuson J.K."/>
            <person name="Piumi F."/>
            <person name="Raudaskoski M."/>
            <person name="Salamov A."/>
            <person name="Schmutz J."/>
            <person name="Schwarze F.W.M.R."/>
            <person name="vanKuyk P.A."/>
            <person name="Horton J.S."/>
            <person name="Grigoriev I.V."/>
            <person name="Woesten H.A.B."/>
        </authorList>
    </citation>
    <scope>NUCLEOTIDE SEQUENCE [LARGE SCALE GENOMIC DNA]</scope>
    <source>
        <strain evidence="3">H4-8 / FGSC 9210</strain>
    </source>
</reference>
<dbReference type="OrthoDB" id="3144494at2759"/>
<dbReference type="Proteomes" id="UP000007431">
    <property type="component" value="Unassembled WGS sequence"/>
</dbReference>
<dbReference type="InParanoid" id="D8PX62"/>
<dbReference type="GeneID" id="9586494"/>
<dbReference type="AlphaFoldDB" id="D8PX62"/>
<dbReference type="InterPro" id="IPR032675">
    <property type="entry name" value="LRR_dom_sf"/>
</dbReference>
<sequence length="355" mass="39137">MSTLPWKMSEAWWNLDVRSPTEVSISIKPTQPERRDHYPSSKDLAGVSKVEVRWFELREGMPPTLALRTDWVLTHLEIELNDYSSHDKHPPLSAVLGAIMFCKDTLRVCIVDAAIASIDPATLARPAVAFPALESLTLHDEGACLALLISAPNLQYLFIEGNPTCDGGAGIRYISEEQALFRLKTLLDRSGDCPRLRSLVLFNSDLDKGDLVALLRRLPSLTELDLIEIWDAEATPAIFDALTRKPEDPASLMFLPALTSLTICDGADGGSTRHSVWSWYKLVVRSRLIPMTIDGTQLACLQECHTVSEHSLGPGVRGGEGDITLEHLDEIMSEDGSDVDSWDMSSVESNDEAEA</sequence>
<dbReference type="EMBL" id="GL377304">
    <property type="protein sequence ID" value="EFI99612.1"/>
    <property type="molecule type" value="Genomic_DNA"/>
</dbReference>
<feature type="non-terminal residue" evidence="2">
    <location>
        <position position="355"/>
    </location>
</feature>
<proteinExistence type="predicted"/>
<name>D8PX62_SCHCM</name>
<evidence type="ECO:0000313" key="2">
    <source>
        <dbReference type="EMBL" id="EFI99612.1"/>
    </source>
</evidence>
<accession>D8PX62</accession>
<evidence type="ECO:0000313" key="3">
    <source>
        <dbReference type="Proteomes" id="UP000007431"/>
    </source>
</evidence>
<dbReference type="VEuPathDB" id="FungiDB:SCHCODRAFT_02615834"/>
<evidence type="ECO:0000256" key="1">
    <source>
        <dbReference type="SAM" id="MobiDB-lite"/>
    </source>
</evidence>
<dbReference type="HOGENOM" id="CLU_790250_0_0_1"/>
<feature type="region of interest" description="Disordered" evidence="1">
    <location>
        <begin position="335"/>
        <end position="355"/>
    </location>
</feature>
<organism evidence="3">
    <name type="scientific">Schizophyllum commune (strain H4-8 / FGSC 9210)</name>
    <name type="common">Split gill fungus</name>
    <dbReference type="NCBI Taxonomy" id="578458"/>
    <lineage>
        <taxon>Eukaryota</taxon>
        <taxon>Fungi</taxon>
        <taxon>Dikarya</taxon>
        <taxon>Basidiomycota</taxon>
        <taxon>Agaricomycotina</taxon>
        <taxon>Agaricomycetes</taxon>
        <taxon>Agaricomycetidae</taxon>
        <taxon>Agaricales</taxon>
        <taxon>Schizophyllaceae</taxon>
        <taxon>Schizophyllum</taxon>
    </lineage>
</organism>
<evidence type="ECO:0008006" key="4">
    <source>
        <dbReference type="Google" id="ProtNLM"/>
    </source>
</evidence>
<dbReference type="SUPFAM" id="SSF52047">
    <property type="entry name" value="RNI-like"/>
    <property type="match status" value="1"/>
</dbReference>